<name>F9RTW5_9VIBR</name>
<proteinExistence type="predicted"/>
<evidence type="ECO:0000313" key="3">
    <source>
        <dbReference type="Proteomes" id="UP000004349"/>
    </source>
</evidence>
<feature type="compositionally biased region" description="Basic and acidic residues" evidence="1">
    <location>
        <begin position="1"/>
        <end position="22"/>
    </location>
</feature>
<protein>
    <submittedName>
        <fullName evidence="2">Uncharacterized protein</fullName>
    </submittedName>
</protein>
<gene>
    <name evidence="2" type="ORF">VIS19158_21286</name>
</gene>
<sequence>MLNERYRSENKEARSENREPRVNFRHKKTPPIGGAKKFDRQVKINTGSIRFVSGIDETKPW</sequence>
<organism evidence="2 3">
    <name type="scientific">Vibrio scophthalmi LMG 19158</name>
    <dbReference type="NCBI Taxonomy" id="870967"/>
    <lineage>
        <taxon>Bacteria</taxon>
        <taxon>Pseudomonadati</taxon>
        <taxon>Pseudomonadota</taxon>
        <taxon>Gammaproteobacteria</taxon>
        <taxon>Vibrionales</taxon>
        <taxon>Vibrionaceae</taxon>
        <taxon>Vibrio</taxon>
    </lineage>
</organism>
<dbReference type="AlphaFoldDB" id="F9RTW5"/>
<accession>F9RTW5</accession>
<evidence type="ECO:0000256" key="1">
    <source>
        <dbReference type="SAM" id="MobiDB-lite"/>
    </source>
</evidence>
<dbReference type="Proteomes" id="UP000004349">
    <property type="component" value="Unassembled WGS sequence"/>
</dbReference>
<comment type="caution">
    <text evidence="2">The sequence shown here is derived from an EMBL/GenBank/DDBJ whole genome shotgun (WGS) entry which is preliminary data.</text>
</comment>
<feature type="region of interest" description="Disordered" evidence="1">
    <location>
        <begin position="1"/>
        <end position="37"/>
    </location>
</feature>
<reference evidence="2 3" key="1">
    <citation type="journal article" date="2012" name="Int. J. Syst. Evol. Microbiol.">
        <title>Vibrio caribbeanicus sp. nov., isolated from the marine sponge Scleritoderma cyanea.</title>
        <authorList>
            <person name="Hoffmann M."/>
            <person name="Monday S.R."/>
            <person name="Allard M.W."/>
            <person name="Strain E.A."/>
            <person name="Whittaker P."/>
            <person name="Naum M."/>
            <person name="McCarthy P.J."/>
            <person name="Lopez J.V."/>
            <person name="Fischer M."/>
            <person name="Brown E.W."/>
        </authorList>
    </citation>
    <scope>NUCLEOTIDE SEQUENCE [LARGE SCALE GENOMIC DNA]</scope>
    <source>
        <strain evidence="2 3">LMG 19158</strain>
    </source>
</reference>
<evidence type="ECO:0000313" key="2">
    <source>
        <dbReference type="EMBL" id="EGU30810.1"/>
    </source>
</evidence>
<dbReference type="EMBL" id="AFWE01000212">
    <property type="protein sequence ID" value="EGU30810.1"/>
    <property type="molecule type" value="Genomic_DNA"/>
</dbReference>